<keyword evidence="15" id="KW-1185">Reference proteome</keyword>
<dbReference type="InterPro" id="IPR001242">
    <property type="entry name" value="Condensation_dom"/>
</dbReference>
<dbReference type="SUPFAM" id="SSF52151">
    <property type="entry name" value="FabD/lysophospholipase-like"/>
    <property type="match status" value="1"/>
</dbReference>
<dbReference type="InterPro" id="IPR016035">
    <property type="entry name" value="Acyl_Trfase/lysoPLipase"/>
</dbReference>
<evidence type="ECO:0000259" key="13">
    <source>
        <dbReference type="PROSITE" id="PS52019"/>
    </source>
</evidence>
<dbReference type="Pfam" id="PF21089">
    <property type="entry name" value="PKS_DH_N"/>
    <property type="match status" value="1"/>
</dbReference>
<dbReference type="Pfam" id="PF14765">
    <property type="entry name" value="PS-DH"/>
    <property type="match status" value="1"/>
</dbReference>
<dbReference type="SMART" id="SM00827">
    <property type="entry name" value="PKS_AT"/>
    <property type="match status" value="1"/>
</dbReference>
<dbReference type="Pfam" id="PF00109">
    <property type="entry name" value="ketoacyl-synt"/>
    <property type="match status" value="1"/>
</dbReference>
<dbReference type="STRING" id="694573.A0A194V078"/>
<keyword evidence="7" id="KW-0560">Oxidoreductase</keyword>
<dbReference type="Pfam" id="PF16197">
    <property type="entry name" value="KAsynt_C_assoc"/>
    <property type="match status" value="1"/>
</dbReference>
<dbReference type="SMART" id="SM00825">
    <property type="entry name" value="PKS_KS"/>
    <property type="match status" value="1"/>
</dbReference>
<evidence type="ECO:0000256" key="10">
    <source>
        <dbReference type="SAM" id="MobiDB-lite"/>
    </source>
</evidence>
<feature type="domain" description="Carrier" evidence="11">
    <location>
        <begin position="2380"/>
        <end position="2460"/>
    </location>
</feature>
<dbReference type="GO" id="GO:0008168">
    <property type="term" value="F:methyltransferase activity"/>
    <property type="evidence" value="ECO:0007669"/>
    <property type="project" value="UniProtKB-KW"/>
</dbReference>
<dbReference type="GO" id="GO:0004312">
    <property type="term" value="F:fatty acid synthase activity"/>
    <property type="evidence" value="ECO:0007669"/>
    <property type="project" value="TreeGrafter"/>
</dbReference>
<dbReference type="GO" id="GO:0032259">
    <property type="term" value="P:methylation"/>
    <property type="evidence" value="ECO:0007669"/>
    <property type="project" value="UniProtKB-KW"/>
</dbReference>
<dbReference type="Gene3D" id="3.30.559.10">
    <property type="entry name" value="Chloramphenicol acetyltransferase-like domain"/>
    <property type="match status" value="1"/>
</dbReference>
<dbReference type="InterPro" id="IPR014031">
    <property type="entry name" value="Ketoacyl_synth_C"/>
</dbReference>
<dbReference type="SMART" id="SM00822">
    <property type="entry name" value="PKS_KR"/>
    <property type="match status" value="1"/>
</dbReference>
<evidence type="ECO:0000313" key="14">
    <source>
        <dbReference type="EMBL" id="KUI57330.1"/>
    </source>
</evidence>
<dbReference type="InterPro" id="IPR009081">
    <property type="entry name" value="PP-bd_ACP"/>
</dbReference>
<dbReference type="GO" id="GO:0031177">
    <property type="term" value="F:phosphopantetheine binding"/>
    <property type="evidence" value="ECO:0007669"/>
    <property type="project" value="InterPro"/>
</dbReference>
<evidence type="ECO:0000259" key="12">
    <source>
        <dbReference type="PROSITE" id="PS52004"/>
    </source>
</evidence>
<dbReference type="PROSITE" id="PS00012">
    <property type="entry name" value="PHOSPHOPANTETHEINE"/>
    <property type="match status" value="1"/>
</dbReference>
<dbReference type="InterPro" id="IPR057326">
    <property type="entry name" value="KR_dom"/>
</dbReference>
<evidence type="ECO:0000256" key="6">
    <source>
        <dbReference type="ARBA" id="ARBA00022737"/>
    </source>
</evidence>
<dbReference type="Gene3D" id="3.10.129.110">
    <property type="entry name" value="Polyketide synthase dehydratase"/>
    <property type="match status" value="1"/>
</dbReference>
<dbReference type="InterPro" id="IPR014043">
    <property type="entry name" value="Acyl_transferase_dom"/>
</dbReference>
<dbReference type="InterPro" id="IPR020806">
    <property type="entry name" value="PKS_PP-bd"/>
</dbReference>
<dbReference type="SUPFAM" id="SSF55048">
    <property type="entry name" value="Probable ACP-binding domain of malonyl-CoA ACP transacylase"/>
    <property type="match status" value="1"/>
</dbReference>
<feature type="region of interest" description="C-terminal hotdog fold" evidence="9">
    <location>
        <begin position="1093"/>
        <end position="1239"/>
    </location>
</feature>
<accession>A0A194V078</accession>
<dbReference type="InterPro" id="IPR020841">
    <property type="entry name" value="PKS_Beta-ketoAc_synthase_dom"/>
</dbReference>
<dbReference type="CDD" id="cd02440">
    <property type="entry name" value="AdoMet_MTases"/>
    <property type="match status" value="1"/>
</dbReference>
<gene>
    <name evidence="14" type="ORF">VP1G_04615</name>
</gene>
<dbReference type="EMBL" id="KN714698">
    <property type="protein sequence ID" value="KUI57330.1"/>
    <property type="molecule type" value="Genomic_DNA"/>
</dbReference>
<dbReference type="InterPro" id="IPR036736">
    <property type="entry name" value="ACP-like_sf"/>
</dbReference>
<dbReference type="SMART" id="SM00823">
    <property type="entry name" value="PKS_PP"/>
    <property type="match status" value="1"/>
</dbReference>
<dbReference type="InterPro" id="IPR016036">
    <property type="entry name" value="Malonyl_transacylase_ACP-bd"/>
</dbReference>
<feature type="compositionally biased region" description="Polar residues" evidence="10">
    <location>
        <begin position="534"/>
        <end position="552"/>
    </location>
</feature>
<evidence type="ECO:0000256" key="8">
    <source>
        <dbReference type="ARBA" id="ARBA00023268"/>
    </source>
</evidence>
<feature type="region of interest" description="N-terminal hotdog fold" evidence="9">
    <location>
        <begin position="944"/>
        <end position="1075"/>
    </location>
</feature>
<dbReference type="GO" id="GO:0016874">
    <property type="term" value="F:ligase activity"/>
    <property type="evidence" value="ECO:0007669"/>
    <property type="project" value="UniProtKB-KW"/>
</dbReference>
<dbReference type="Gene3D" id="3.40.50.720">
    <property type="entry name" value="NAD(P)-binding Rossmann-like Domain"/>
    <property type="match status" value="1"/>
</dbReference>
<dbReference type="OrthoDB" id="416786at2759"/>
<dbReference type="Pfam" id="PF02801">
    <property type="entry name" value="Ketoacyl-synt_C"/>
    <property type="match status" value="1"/>
</dbReference>
<dbReference type="InterPro" id="IPR032821">
    <property type="entry name" value="PKS_assoc"/>
</dbReference>
<dbReference type="GO" id="GO:0009403">
    <property type="term" value="P:toxin biosynthetic process"/>
    <property type="evidence" value="ECO:0007669"/>
    <property type="project" value="UniProtKB-ARBA"/>
</dbReference>
<evidence type="ECO:0000256" key="3">
    <source>
        <dbReference type="ARBA" id="ARBA00022598"/>
    </source>
</evidence>
<keyword evidence="8" id="KW-0511">Multifunctional enzyme</keyword>
<evidence type="ECO:0000259" key="11">
    <source>
        <dbReference type="PROSITE" id="PS50075"/>
    </source>
</evidence>
<dbReference type="InterPro" id="IPR006162">
    <property type="entry name" value="Ppantetheine_attach_site"/>
</dbReference>
<keyword evidence="4" id="KW-0489">Methyltransferase</keyword>
<feature type="domain" description="PKS/mFAS DH" evidence="13">
    <location>
        <begin position="944"/>
        <end position="1239"/>
    </location>
</feature>
<evidence type="ECO:0000256" key="5">
    <source>
        <dbReference type="ARBA" id="ARBA00022679"/>
    </source>
</evidence>
<dbReference type="PANTHER" id="PTHR43775">
    <property type="entry name" value="FATTY ACID SYNTHASE"/>
    <property type="match status" value="1"/>
</dbReference>
<dbReference type="PANTHER" id="PTHR43775:SF20">
    <property type="entry name" value="HYBRID PKS-NRPS SYNTHETASE APDA"/>
    <property type="match status" value="1"/>
</dbReference>
<dbReference type="InterPro" id="IPR029063">
    <property type="entry name" value="SAM-dependent_MTases_sf"/>
</dbReference>
<organism evidence="14 15">
    <name type="scientific">Cytospora mali</name>
    <name type="common">Apple Valsa canker fungus</name>
    <name type="synonym">Valsa mali</name>
    <dbReference type="NCBI Taxonomy" id="578113"/>
    <lineage>
        <taxon>Eukaryota</taxon>
        <taxon>Fungi</taxon>
        <taxon>Dikarya</taxon>
        <taxon>Ascomycota</taxon>
        <taxon>Pezizomycotina</taxon>
        <taxon>Sordariomycetes</taxon>
        <taxon>Sordariomycetidae</taxon>
        <taxon>Diaporthales</taxon>
        <taxon>Cytosporaceae</taxon>
        <taxon>Cytospora</taxon>
    </lineage>
</organism>
<dbReference type="PROSITE" id="PS52004">
    <property type="entry name" value="KS3_2"/>
    <property type="match status" value="1"/>
</dbReference>
<evidence type="ECO:0000313" key="15">
    <source>
        <dbReference type="Proteomes" id="UP000078576"/>
    </source>
</evidence>
<dbReference type="InterPro" id="IPR036291">
    <property type="entry name" value="NAD(P)-bd_dom_sf"/>
</dbReference>
<dbReference type="Pfam" id="PF00668">
    <property type="entry name" value="Condensation"/>
    <property type="match status" value="1"/>
</dbReference>
<evidence type="ECO:0000256" key="4">
    <source>
        <dbReference type="ARBA" id="ARBA00022603"/>
    </source>
</evidence>
<dbReference type="Pfam" id="PF08659">
    <property type="entry name" value="KR"/>
    <property type="match status" value="1"/>
</dbReference>
<dbReference type="PROSITE" id="PS50075">
    <property type="entry name" value="CARRIER"/>
    <property type="match status" value="1"/>
</dbReference>
<feature type="active site" description="Proton donor; for dehydratase activity" evidence="9">
    <location>
        <position position="1153"/>
    </location>
</feature>
<dbReference type="Pfam" id="PF08242">
    <property type="entry name" value="Methyltransf_12"/>
    <property type="match status" value="1"/>
</dbReference>
<dbReference type="CDD" id="cd00833">
    <property type="entry name" value="PKS"/>
    <property type="match status" value="1"/>
</dbReference>
<dbReference type="PROSITE" id="PS52019">
    <property type="entry name" value="PKS_MFAS_DH"/>
    <property type="match status" value="1"/>
</dbReference>
<feature type="domain" description="Ketosynthase family 3 (KS3)" evidence="12">
    <location>
        <begin position="8"/>
        <end position="444"/>
    </location>
</feature>
<dbReference type="SUPFAM" id="SSF52777">
    <property type="entry name" value="CoA-dependent acyltransferases"/>
    <property type="match status" value="2"/>
</dbReference>
<dbReference type="InterPro" id="IPR042104">
    <property type="entry name" value="PKS_dehydratase_sf"/>
</dbReference>
<dbReference type="InterPro" id="IPR049900">
    <property type="entry name" value="PKS_mFAS_DH"/>
</dbReference>
<dbReference type="SUPFAM" id="SSF47336">
    <property type="entry name" value="ACP-like"/>
    <property type="match status" value="1"/>
</dbReference>
<dbReference type="PROSITE" id="PS00606">
    <property type="entry name" value="KS3_1"/>
    <property type="match status" value="1"/>
</dbReference>
<name>A0A194V078_CYTMA</name>
<dbReference type="InterPro" id="IPR018201">
    <property type="entry name" value="Ketoacyl_synth_AS"/>
</dbReference>
<dbReference type="SMART" id="SM00826">
    <property type="entry name" value="PKS_DH"/>
    <property type="match status" value="1"/>
</dbReference>
<dbReference type="Pfam" id="PF00550">
    <property type="entry name" value="PP-binding"/>
    <property type="match status" value="1"/>
</dbReference>
<keyword evidence="1" id="KW-0596">Phosphopantetheine</keyword>
<dbReference type="InterPro" id="IPR014030">
    <property type="entry name" value="Ketoacyl_synth_N"/>
</dbReference>
<dbReference type="Gene3D" id="3.30.559.30">
    <property type="entry name" value="Nonribosomal peptide synthetase, condensation domain"/>
    <property type="match status" value="1"/>
</dbReference>
<sequence length="2904" mass="321367">MATKATTCEPIAIVGSSCRFPGPARNLSKLWELLQDPYDISTEIPPERFNIDAFYHPGPKHHGAINTRRAYFLEEDHRVFDAPFFQINAREAETMDPQQRLLLETVYEAMEAGGHSIESMQNSQTAVFVGGMSCDFRDTVAVRDPASIPEYSATGTHDSILAARISYFFDWKGPCMSIDTACSSSLVAVHQAVRALRNSEATAAVAAGSNLNLGPEQFISLSNLRMLSPNGRVRMWDKDADGYARGEGFGAVILKTLSRAEADGDRIECVIRESGVNQDGRTIGITMPNAESQTALIREVYKRAGLDVSDPLDKPQYFEAHGTGTPAGDPIEAEAIYHAFCSSSQKETDESIFVGSIKTVTGHLEGAAGIAGLLKASLAVQHGLLPPNLHFGTLNPKIMPFYDRLQILTGSAQPWPVLPIGQPRRASVNSFGFGGTNAHIILESYKSRCHRKITGDETATPLLTPLTISAKSEAALSRRIEALAEHIERNGSQVKLEDLAYTLQARQSRFPFKRTFSADSWENLVSSLRKAPQGSENSMKVSHRSTSTSTTPQILGIFTGQGAQSARMGAEIIERSISARNRLEYFDHILGSLPDPPSWSFSTEILAPTSSSRISEAELSQPLCTALQIIIVDHLRAAGIDFSAVLGHSSGEIAAAYAAGILSDGDAVCTAYYRGQFAKLAKSDTGNEGAMMATGMSYEDSRVLCEQNQFVGRLYAAASNSPSSSTLSGDSAAVYEAKALLDGNGIFARRLAVDVAYHSNHMHPVGDAYIEALQKCGVVAHTPNDKSATFVSSVYDDDDIHQDLGAYYWRDNMVRPVLFSQAVERAVSTHGPYDVVLEIGPHPALKGPVTETLVACGSSAFYCSTLERGKDSTQALSETLGFLYENIRHCSIRFEEYRKIFLGETYRVPNIMPGLPSYPWDHDRIYYRESRASHRYLHDANTEHGLLGRRMPLDNEDEMRWRHVISLEEVPWISEHTVQGQAVVPAMWYVGMAIEASLVSAKGARVERMEIKNFQIQKAIPMEDGDAVETVFSFKSTNKGDEIHASFWCLAGSLYGKEALNSTCGGELSVVIGEDLETQSRPKATREEVSPSLTPVNPQQFYDFLQTIGYGYYGQFRGLESLFKSKRGGNARNTASGASRATSDWLVHPATLDLALQSLLTAHFNLDDNGSPMVVPQSIDRLVIYPQRCNPGSWVFNAYVMNQSYKGVVGDVEITDEDGQAIGLIENVSWRPLMAATSDHDRKMFYTTTREWDLLHGAPITVSPYTDYEIELVRACDRVAAFYYRTWKQILSTEEWASAKWHHRRLLAYIEHLLPIFAEGEIPTFQTTWQADTKKEVDAIFERNPDSADLLLMKVVGENLPTSIREERSILEFMLQEERLANYYKHGLGYEKCYEILKTMVRRIVHRYPRMRILEIGAGTGGATRHILNAIDNTFVSYTFTDVSSGFFEKARESFGYESGSKMMFQTLDLEKDTLAQGFEAGTFDLIIGSLVVHATKSIDNTLSGIRALLKPGGYLLLVEGSSETLRSGFMMAGLPGWWVGDGIRRWGPMLELDRWDELLKSTGFSGVDTAVRDCELAYTNLGVVISSQAVTDSITFLREPLKSSNQLGHMTIVGEPALWGEFSNCLHPYFKELVHIGSLYDYSARNVPKESVVLMLSELDEPMLKSVTAKALNGMQELCKRSKKILILSQLCEASGAYASAMLGLVRSLRLEIPHIRIQTIGVTGNPSPDGVRRICECFLTLAAWPEDSNMLWSFESELELVGGNLLLPRLVEDVTPSERLNSTRRLITREVNPGKVSVSFSGSEFHGTPILGFPRQQLDNIVSGDMVATTYSIAQPVFLGSRPYYLCFGKSITRNLPVIAMGLESRSILDPFVSYSRKPQNDTDVVEWLILIVCHLFAQECVSHWKENYLCVLHDADDCLGAAFEDVCRRRGAALRLSSSGERRGHAYLPTHASRRQVQGLFLGGATQEQIWFIDCSRTGISGLINVSIPRAICLTPFADVPPAGSVWPTAERDIGSYVDAAILFADQYLKSAVSRSLSFHTLPASHLPTTSIISDSKLEVVDWSGIQNVAVPVRDVTKSFQLFRGDKTYLLVGLTGDMGRILVDWMVEHGARHIVLASRNPETTLGWTQELGGDGVIIRIYRMDVCDKVAVQDTRNAMLENRLPPVGGIANGAMVLRDTSFYEMRHEQMVNCLRPKVDGSKNLDEVFGDLTLDFFVMFSSLAYTLGNPGQSNYAAANGFMEGIARARRNRGQAASIISLGVVGGVGYLARTRSGLESEHARKRNVLTISPEELCTIFGEGIVAGRAESKHEIEVITGLDGRIDTRTADKESLAPWLADPRVSHIIKDRAQELGTTATDLRAQADEVVSLITQISKEDDESASLKILSDAFSRKLERMSLMQTGGVTTAPLTELGVDSLLAIEIRSWFMSELVVDVPVLKVLGGSTVSEIVKSALEMFRSEHSLSGANTIITLGTDDEPKSSDNNDKTRNQTATFAQARMYRLHQRTSGASHVNNMSWSYRVLGELDVPRFKQALQAVLRSYESLRTRFSTSGERSHVIQTVLHPMSLPLHQFMLGTEEEVDALFDQMAQTHHDPTNGQLVKAALVEKSPTEHVFIMSFHHIAVDTRSCEILLADLEKAYTSPTNFVSSHTIAKTHPADYAAVEVRALSSENWTQSIRFWTEHLVGANLLLPLFPCAKLDERRALEEYHLSTEYAYLPPDLVERIKSVCQEIKCSPYHFHTAVFAVLLHQITGVGNIIIGSVDAGRDIHQHFANAFGPMFNYLPLHLRDIPSCKTFKDLVRLVRDTSYAARSHAQVPFDVIVDSLGEERIPATHHPIYQAQINYLKHNLEEVPLGPGLVMTLRDARGVETQEYLYGIKEVMELGKAYTSILNRAVDGLEFCI</sequence>
<dbReference type="InterPro" id="IPR049552">
    <property type="entry name" value="PKS_DH_N"/>
</dbReference>
<evidence type="ECO:0000256" key="9">
    <source>
        <dbReference type="PROSITE-ProRule" id="PRU01363"/>
    </source>
</evidence>
<keyword evidence="5" id="KW-0808">Transferase</keyword>
<feature type="region of interest" description="Disordered" evidence="10">
    <location>
        <begin position="532"/>
        <end position="552"/>
    </location>
</feature>
<keyword evidence="2" id="KW-0597">Phosphoprotein</keyword>
<evidence type="ECO:0000256" key="2">
    <source>
        <dbReference type="ARBA" id="ARBA00022553"/>
    </source>
</evidence>
<dbReference type="InterPro" id="IPR001227">
    <property type="entry name" value="Ac_transferase_dom_sf"/>
</dbReference>
<keyword evidence="6" id="KW-0677">Repeat</keyword>
<dbReference type="Gene3D" id="3.40.366.10">
    <property type="entry name" value="Malonyl-Coenzyme A Acyl Carrier Protein, domain 2"/>
    <property type="match status" value="1"/>
</dbReference>
<dbReference type="InterPro" id="IPR016039">
    <property type="entry name" value="Thiolase-like"/>
</dbReference>
<feature type="active site" description="Proton acceptor; for dehydratase activity" evidence="9">
    <location>
        <position position="976"/>
    </location>
</feature>
<dbReference type="InterPro" id="IPR049551">
    <property type="entry name" value="PKS_DH_C"/>
</dbReference>
<dbReference type="InterPro" id="IPR023213">
    <property type="entry name" value="CAT-like_dom_sf"/>
</dbReference>
<dbReference type="GO" id="GO:0006633">
    <property type="term" value="P:fatty acid biosynthetic process"/>
    <property type="evidence" value="ECO:0007669"/>
    <property type="project" value="InterPro"/>
</dbReference>
<dbReference type="SUPFAM" id="SSF53335">
    <property type="entry name" value="S-adenosyl-L-methionine-dependent methyltransferases"/>
    <property type="match status" value="1"/>
</dbReference>
<dbReference type="Proteomes" id="UP000078576">
    <property type="component" value="Unassembled WGS sequence"/>
</dbReference>
<reference evidence="15" key="1">
    <citation type="submission" date="2014-12" db="EMBL/GenBank/DDBJ databases">
        <title>Genome Sequence of Valsa Canker Pathogens Uncovers a Specific Adaption of Colonization on Woody Bark.</title>
        <authorList>
            <person name="Yin Z."/>
            <person name="Liu H."/>
            <person name="Gao X."/>
            <person name="Li Z."/>
            <person name="Song N."/>
            <person name="Ke X."/>
            <person name="Dai Q."/>
            <person name="Wu Y."/>
            <person name="Sun Y."/>
            <person name="Xu J.-R."/>
            <person name="Kang Z.K."/>
            <person name="Wang L."/>
            <person name="Huang L."/>
        </authorList>
    </citation>
    <scope>NUCLEOTIDE SEQUENCE [LARGE SCALE GENOMIC DNA]</scope>
    <source>
        <strain evidence="15">SXYL134</strain>
    </source>
</reference>
<proteinExistence type="predicted"/>
<dbReference type="InterPro" id="IPR050091">
    <property type="entry name" value="PKS_NRPS_Biosynth_Enz"/>
</dbReference>
<dbReference type="InterPro" id="IPR013217">
    <property type="entry name" value="Methyltransf_12"/>
</dbReference>
<dbReference type="InterPro" id="IPR020807">
    <property type="entry name" value="PKS_DH"/>
</dbReference>
<dbReference type="InterPro" id="IPR013968">
    <property type="entry name" value="PKS_KR"/>
</dbReference>
<dbReference type="FunFam" id="3.40.47.10:FF:000019">
    <property type="entry name" value="Polyketide synthase type I"/>
    <property type="match status" value="1"/>
</dbReference>
<dbReference type="Pfam" id="PF00698">
    <property type="entry name" value="Acyl_transf_1"/>
    <property type="match status" value="1"/>
</dbReference>
<dbReference type="SUPFAM" id="SSF53901">
    <property type="entry name" value="Thiolase-like"/>
    <property type="match status" value="1"/>
</dbReference>
<dbReference type="GO" id="GO:0016491">
    <property type="term" value="F:oxidoreductase activity"/>
    <property type="evidence" value="ECO:0007669"/>
    <property type="project" value="UniProtKB-KW"/>
</dbReference>
<protein>
    <submittedName>
        <fullName evidence="14">Polyketide synthase-nonribosomal peptide synthetase</fullName>
    </submittedName>
</protein>
<evidence type="ECO:0000256" key="7">
    <source>
        <dbReference type="ARBA" id="ARBA00023002"/>
    </source>
</evidence>
<dbReference type="GO" id="GO:0004315">
    <property type="term" value="F:3-oxoacyl-[acyl-carrier-protein] synthase activity"/>
    <property type="evidence" value="ECO:0007669"/>
    <property type="project" value="InterPro"/>
</dbReference>
<keyword evidence="3" id="KW-0436">Ligase</keyword>
<dbReference type="Gene3D" id="3.40.47.10">
    <property type="match status" value="1"/>
</dbReference>
<evidence type="ECO:0000256" key="1">
    <source>
        <dbReference type="ARBA" id="ARBA00022450"/>
    </source>
</evidence>
<dbReference type="Gene3D" id="3.40.50.150">
    <property type="entry name" value="Vaccinia Virus protein VP39"/>
    <property type="match status" value="1"/>
</dbReference>
<dbReference type="SUPFAM" id="SSF51735">
    <property type="entry name" value="NAD(P)-binding Rossmann-fold domains"/>
    <property type="match status" value="1"/>
</dbReference>